<dbReference type="AlphaFoldDB" id="A0A1S9RGU2"/>
<evidence type="ECO:0000256" key="15">
    <source>
        <dbReference type="ARBA" id="ARBA00029435"/>
    </source>
</evidence>
<feature type="transmembrane region" description="Helical" evidence="18">
    <location>
        <begin position="541"/>
        <end position="561"/>
    </location>
</feature>
<dbReference type="PANTHER" id="PTHR21257">
    <property type="entry name" value="DELTA(14)-STEROL REDUCTASE"/>
    <property type="match status" value="1"/>
</dbReference>
<evidence type="ECO:0000313" key="20">
    <source>
        <dbReference type="Proteomes" id="UP000190744"/>
    </source>
</evidence>
<dbReference type="EC" id="1.3.1.71" evidence="16 18"/>
<feature type="transmembrane region" description="Helical" evidence="18">
    <location>
        <begin position="102"/>
        <end position="124"/>
    </location>
</feature>
<evidence type="ECO:0000256" key="12">
    <source>
        <dbReference type="ARBA" id="ARBA00023136"/>
    </source>
</evidence>
<dbReference type="PROSITE" id="PS01018">
    <property type="entry name" value="STEROL_REDUCT_2"/>
    <property type="match status" value="1"/>
</dbReference>
<comment type="caution">
    <text evidence="18">Lacks conserved residue(s) required for the propagation of feature annotation.</text>
</comment>
<dbReference type="GO" id="GO:0006696">
    <property type="term" value="P:ergosterol biosynthetic process"/>
    <property type="evidence" value="ECO:0007669"/>
    <property type="project" value="TreeGrafter"/>
</dbReference>
<dbReference type="Pfam" id="PF13520">
    <property type="entry name" value="AA_permease_2"/>
    <property type="match status" value="1"/>
</dbReference>
<comment type="caution">
    <text evidence="19">The sequence shown here is derived from an EMBL/GenBank/DDBJ whole genome shotgun (WGS) entry which is preliminary data.</text>
</comment>
<feature type="transmembrane region" description="Helical" evidence="18">
    <location>
        <begin position="591"/>
        <end position="612"/>
    </location>
</feature>
<evidence type="ECO:0000256" key="6">
    <source>
        <dbReference type="ARBA" id="ARBA00022857"/>
    </source>
</evidence>
<evidence type="ECO:0000256" key="13">
    <source>
        <dbReference type="ARBA" id="ARBA00023166"/>
    </source>
</evidence>
<feature type="transmembrane region" description="Helical" evidence="18">
    <location>
        <begin position="171"/>
        <end position="191"/>
    </location>
</feature>
<keyword evidence="7 18" id="KW-0752">Steroid biosynthesis</keyword>
<reference evidence="20" key="1">
    <citation type="submission" date="2015-09" db="EMBL/GenBank/DDBJ databases">
        <authorList>
            <person name="Fill T.P."/>
            <person name="Baretta J.F."/>
            <person name="de Almeida L.G."/>
            <person name="Rocha M."/>
            <person name="de Souza D.H."/>
            <person name="Malavazi I."/>
            <person name="Cerdeira L.T."/>
            <person name="Hong H."/>
            <person name="Samborskyy M."/>
            <person name="de Vasconcelos A.T."/>
            <person name="Leadlay P."/>
            <person name="Rodrigues-Filho E."/>
        </authorList>
    </citation>
    <scope>NUCLEOTIDE SEQUENCE [LARGE SCALE GENOMIC DNA]</scope>
    <source>
        <strain evidence="20">LaBioMMi 136</strain>
    </source>
</reference>
<keyword evidence="11 18" id="KW-0443">Lipid metabolism</keyword>
<keyword evidence="12 18" id="KW-0472">Membrane</keyword>
<evidence type="ECO:0000256" key="9">
    <source>
        <dbReference type="ARBA" id="ARBA00023002"/>
    </source>
</evidence>
<dbReference type="GO" id="GO:0000246">
    <property type="term" value="F:Delta24(24-1) sterol reductase activity"/>
    <property type="evidence" value="ECO:0007669"/>
    <property type="project" value="UniProtKB-EC"/>
</dbReference>
<name>A0A1S9RGU2_PENBI</name>
<comment type="pathway">
    <text evidence="15 18">Steroid metabolism; ergosterol biosynthesis.</text>
</comment>
<evidence type="ECO:0000256" key="8">
    <source>
        <dbReference type="ARBA" id="ARBA00022989"/>
    </source>
</evidence>
<feature type="transmembrane region" description="Helical" evidence="18">
    <location>
        <begin position="706"/>
        <end position="729"/>
    </location>
</feature>
<dbReference type="InterPro" id="IPR018083">
    <property type="entry name" value="Sterol_reductase_CS"/>
</dbReference>
<dbReference type="EMBL" id="LJBN01000176">
    <property type="protein sequence ID" value="OOQ84752.1"/>
    <property type="molecule type" value="Genomic_DNA"/>
</dbReference>
<dbReference type="Gene3D" id="1.20.1740.10">
    <property type="entry name" value="Amino acid/polyamine transporter I"/>
    <property type="match status" value="1"/>
</dbReference>
<keyword evidence="13 18" id="KW-1207">Sterol metabolism</keyword>
<protein>
    <recommendedName>
        <fullName evidence="16 18">Delta(24(24(1)))-sterol reductase</fullName>
        <ecNumber evidence="16 18">1.3.1.71</ecNumber>
    </recommendedName>
    <alternativeName>
        <fullName evidence="18">C-24(28) sterol reductase</fullName>
    </alternativeName>
    <alternativeName>
        <fullName evidence="18">Sterol Delta(24(28))-reductase</fullName>
    </alternativeName>
</protein>
<evidence type="ECO:0000256" key="4">
    <source>
        <dbReference type="ARBA" id="ARBA00022692"/>
    </source>
</evidence>
<comment type="similarity">
    <text evidence="2 18">Belongs to the ERG4/ERG24 family.</text>
</comment>
<evidence type="ECO:0000256" key="5">
    <source>
        <dbReference type="ARBA" id="ARBA00022824"/>
    </source>
</evidence>
<organism evidence="19 20">
    <name type="scientific">Penicillium brasilianum</name>
    <dbReference type="NCBI Taxonomy" id="104259"/>
    <lineage>
        <taxon>Eukaryota</taxon>
        <taxon>Fungi</taxon>
        <taxon>Dikarya</taxon>
        <taxon>Ascomycota</taxon>
        <taxon>Pezizomycotina</taxon>
        <taxon>Eurotiomycetes</taxon>
        <taxon>Eurotiomycetidae</taxon>
        <taxon>Eurotiales</taxon>
        <taxon>Aspergillaceae</taxon>
        <taxon>Penicillium</taxon>
    </lineage>
</organism>
<evidence type="ECO:0000256" key="7">
    <source>
        <dbReference type="ARBA" id="ARBA00022955"/>
    </source>
</evidence>
<gene>
    <name evidence="19" type="ORF">PEBR_29271</name>
</gene>
<comment type="catalytic activity">
    <reaction evidence="17">
        <text>ergosterol + NADP(+) = ergosta-5,7,22,24(28)-tetraen-3beta-ol + NADPH + H(+)</text>
        <dbReference type="Rhea" id="RHEA:18501"/>
        <dbReference type="ChEBI" id="CHEBI:15378"/>
        <dbReference type="ChEBI" id="CHEBI:16933"/>
        <dbReference type="ChEBI" id="CHEBI:18249"/>
        <dbReference type="ChEBI" id="CHEBI:57783"/>
        <dbReference type="ChEBI" id="CHEBI:58349"/>
        <dbReference type="EC" id="1.3.1.71"/>
    </reaction>
    <physiologicalReaction direction="right-to-left" evidence="17">
        <dbReference type="Rhea" id="RHEA:18503"/>
    </physiologicalReaction>
</comment>
<dbReference type="Pfam" id="PF01222">
    <property type="entry name" value="ERG4_ERG24"/>
    <property type="match status" value="1"/>
</dbReference>
<feature type="transmembrane region" description="Helical" evidence="18">
    <location>
        <begin position="294"/>
        <end position="316"/>
    </location>
</feature>
<keyword evidence="14 18" id="KW-0753">Steroid metabolism</keyword>
<evidence type="ECO:0000313" key="19">
    <source>
        <dbReference type="EMBL" id="OOQ84752.1"/>
    </source>
</evidence>
<dbReference type="GO" id="GO:0022857">
    <property type="term" value="F:transmembrane transporter activity"/>
    <property type="evidence" value="ECO:0007669"/>
    <property type="project" value="InterPro"/>
</dbReference>
<sequence>MAMRQRNSNDADLPAQWAKESASKITNKFTDGASDEFEFGGSVGAALLMTGFPLLMWYMWIGATYYDGMLPFPDPGQSWSDFICHLYQLVYEGAYPSAKAWAIYWTFFIMEAVMYCYMPGVWNLGRPLRHEGGKRLQYYCSAYCSFYATLAITIVLHFTRVFPLYTLIDEFGPIMSVAILSGFLNSFVVYIRAIVRGRTHRLSGSAIYDFFMGAELNPRIGILDFKMFYEVRIPWFILFLITCSAAARIYETYGYVPAEVIFLAGAHYLYVNACAKAEQMIITSWDMYFEKLGFLLTFWNMAGVPFTYCHCALYLASHDPSEYQWNSYNLAIFSTVYLFFYWMWDSANGQKNAFRHKEKGQLVKRNTFPQVPWQAIENPKTIETDTGDSIMVDGWFAIVRKPNYIPDMFFSMSWGLITGFRSPFPWFYFLFFMVMIIHRTKRDIKKCRRKYGEAWTRYEREVPYLFIPITTAAMLDEKAPPHSALDTVDTRREGQIYEVTQLDKNRFNLWSTIGIQFSVTAAPLGIAGYITLITGVGGSPFYFWGFLVAVIGQLLVALSLAELSSAYPHTSGQVYWTATLSPPRYARFLSYLNGAMTTFGWIFASAGTAVFAADFFVSFGQLVSDTYEPTSWQIFLLVIAALIVAFILNTILINVVPNLTAFMVVFLNVAALFICITLLATVNPKASAKTAFIDVVNETGWSSDGLVFFLGLLPGMMTVCLFDTAAHMAEELPQPQRQVPIVMLANAILSAVGSLIMVISLIFCTTHPENLLQPLAGMPILQICWDALPSKAFVIVVCLIYWAMTLNGLISIITGCSRVIWSFAKMGGLPFESMLSAVNDRFQTPFNAVLASCGACALFSILCFAPLTVLNGLFGASVVCFTTSYAMPTCLRLATFRKLPSNRYLNLGAAGPVINIVAICWMIISALFVCFPQYVPVTLDTMNWAPVIFGIILSVVFVNWFRVRTTFRCPHGLLPDQLD</sequence>
<keyword evidence="6" id="KW-0521">NADP</keyword>
<evidence type="ECO:0000256" key="17">
    <source>
        <dbReference type="ARBA" id="ARBA00048918"/>
    </source>
</evidence>
<dbReference type="InterPro" id="IPR001171">
    <property type="entry name" value="ERG24_DHCR-like"/>
</dbReference>
<feature type="transmembrane region" description="Helical" evidence="18">
    <location>
        <begin position="37"/>
        <end position="60"/>
    </location>
</feature>
<feature type="transmembrane region" description="Helical" evidence="18">
    <location>
        <begin position="233"/>
        <end position="250"/>
    </location>
</feature>
<feature type="transmembrane region" description="Helical" evidence="18">
    <location>
        <begin position="328"/>
        <end position="344"/>
    </location>
</feature>
<keyword evidence="4 18" id="KW-0812">Transmembrane</keyword>
<feature type="transmembrane region" description="Helical" evidence="18">
    <location>
        <begin position="136"/>
        <end position="159"/>
    </location>
</feature>
<dbReference type="Gene3D" id="1.20.120.1630">
    <property type="match status" value="1"/>
</dbReference>
<evidence type="ECO:0000256" key="1">
    <source>
        <dbReference type="ARBA" id="ARBA00004477"/>
    </source>
</evidence>
<feature type="transmembrane region" description="Helical" evidence="18">
    <location>
        <begin position="632"/>
        <end position="652"/>
    </location>
</feature>
<keyword evidence="3 18" id="KW-0444">Lipid biosynthesis</keyword>
<evidence type="ECO:0000256" key="11">
    <source>
        <dbReference type="ARBA" id="ARBA00023098"/>
    </source>
</evidence>
<feature type="transmembrane region" description="Helical" evidence="18">
    <location>
        <begin position="845"/>
        <end position="867"/>
    </location>
</feature>
<keyword evidence="10 18" id="KW-0756">Sterol biosynthesis</keyword>
<evidence type="ECO:0000256" key="18">
    <source>
        <dbReference type="RuleBase" id="RU369120"/>
    </source>
</evidence>
<dbReference type="PANTHER" id="PTHR21257:SF31">
    <property type="entry name" value="DELTA(24(24(1)))-STEROL REDUCTASE ERG4"/>
    <property type="match status" value="1"/>
</dbReference>
<keyword evidence="8 18" id="KW-1133">Transmembrane helix</keyword>
<accession>A0A1S9RGU2</accession>
<keyword evidence="5" id="KW-0256">Endoplasmic reticulum</keyword>
<evidence type="ECO:0000256" key="16">
    <source>
        <dbReference type="ARBA" id="ARBA00038892"/>
    </source>
</evidence>
<feature type="transmembrane region" description="Helical" evidence="18">
    <location>
        <begin position="941"/>
        <end position="961"/>
    </location>
</feature>
<feature type="transmembrane region" description="Helical" evidence="18">
    <location>
        <begin position="513"/>
        <end position="535"/>
    </location>
</feature>
<dbReference type="PROSITE" id="PS01017">
    <property type="entry name" value="STEROL_REDUCT_1"/>
    <property type="match status" value="1"/>
</dbReference>
<keyword evidence="9 18" id="KW-0560">Oxidoreductase</keyword>
<evidence type="ECO:0000256" key="10">
    <source>
        <dbReference type="ARBA" id="ARBA00023011"/>
    </source>
</evidence>
<feature type="transmembrane region" description="Helical" evidence="18">
    <location>
        <begin position="792"/>
        <end position="824"/>
    </location>
</feature>
<feature type="transmembrane region" description="Helical" evidence="18">
    <location>
        <begin position="873"/>
        <end position="895"/>
    </location>
</feature>
<feature type="transmembrane region" description="Helical" evidence="18">
    <location>
        <begin position="907"/>
        <end position="935"/>
    </location>
</feature>
<evidence type="ECO:0000256" key="2">
    <source>
        <dbReference type="ARBA" id="ARBA00005402"/>
    </source>
</evidence>
<feature type="transmembrane region" description="Helical" evidence="18">
    <location>
        <begin position="423"/>
        <end position="440"/>
    </location>
</feature>
<dbReference type="InterPro" id="IPR002293">
    <property type="entry name" value="AA/rel_permease1"/>
</dbReference>
<proteinExistence type="inferred from homology"/>
<dbReference type="GO" id="GO:0005789">
    <property type="term" value="C:endoplasmic reticulum membrane"/>
    <property type="evidence" value="ECO:0007669"/>
    <property type="project" value="UniProtKB-SubCell"/>
</dbReference>
<comment type="subcellular location">
    <subcellularLocation>
        <location evidence="1">Endoplasmic reticulum membrane</location>
        <topology evidence="1">Multi-pass membrane protein</topology>
    </subcellularLocation>
</comment>
<evidence type="ECO:0000256" key="3">
    <source>
        <dbReference type="ARBA" id="ARBA00022516"/>
    </source>
</evidence>
<feature type="transmembrane region" description="Helical" evidence="18">
    <location>
        <begin position="741"/>
        <end position="763"/>
    </location>
</feature>
<evidence type="ECO:0000256" key="14">
    <source>
        <dbReference type="ARBA" id="ARBA00023221"/>
    </source>
</evidence>
<dbReference type="FunFam" id="1.20.120.1630:FF:000003">
    <property type="entry name" value="C-24(28) sterol reductase"/>
    <property type="match status" value="1"/>
</dbReference>
<dbReference type="Proteomes" id="UP000190744">
    <property type="component" value="Unassembled WGS sequence"/>
</dbReference>
<feature type="transmembrane region" description="Helical" evidence="18">
    <location>
        <begin position="659"/>
        <end position="682"/>
    </location>
</feature>